<proteinExistence type="predicted"/>
<dbReference type="AlphaFoldDB" id="A0A7E5A1T6"/>
<dbReference type="Proteomes" id="UP000492821">
    <property type="component" value="Unassembled WGS sequence"/>
</dbReference>
<dbReference type="PROSITE" id="PS50015">
    <property type="entry name" value="SAP_B"/>
    <property type="match status" value="1"/>
</dbReference>
<evidence type="ECO:0000313" key="4">
    <source>
        <dbReference type="Proteomes" id="UP000492821"/>
    </source>
</evidence>
<evidence type="ECO:0000259" key="3">
    <source>
        <dbReference type="PROSITE" id="PS50015"/>
    </source>
</evidence>
<keyword evidence="2" id="KW-0732">Signal</keyword>
<dbReference type="WBParaSite" id="Pan_g8614.t1">
    <property type="protein sequence ID" value="Pan_g8614.t1"/>
    <property type="gene ID" value="Pan_g8614"/>
</dbReference>
<keyword evidence="1" id="KW-1015">Disulfide bond</keyword>
<dbReference type="InterPro" id="IPR008139">
    <property type="entry name" value="SaposinB_dom"/>
</dbReference>
<evidence type="ECO:0000256" key="2">
    <source>
        <dbReference type="SAM" id="SignalP"/>
    </source>
</evidence>
<keyword evidence="4" id="KW-1185">Reference proteome</keyword>
<reference evidence="5" key="2">
    <citation type="submission" date="2020-10" db="UniProtKB">
        <authorList>
            <consortium name="WormBaseParasite"/>
        </authorList>
    </citation>
    <scope>IDENTIFICATION</scope>
</reference>
<feature type="domain" description="Saposin B-type" evidence="3">
    <location>
        <begin position="28"/>
        <end position="103"/>
    </location>
</feature>
<feature type="signal peptide" evidence="2">
    <location>
        <begin position="1"/>
        <end position="22"/>
    </location>
</feature>
<protein>
    <submittedName>
        <fullName evidence="5">Saposin B-type domain-containing protein</fullName>
    </submittedName>
</protein>
<evidence type="ECO:0000313" key="5">
    <source>
        <dbReference type="WBParaSite" id="Pan_g8614.t1"/>
    </source>
</evidence>
<name>A0A7E5A1T6_PANRE</name>
<feature type="chain" id="PRO_5028877566" evidence="2">
    <location>
        <begin position="23"/>
        <end position="103"/>
    </location>
</feature>
<dbReference type="Gene3D" id="1.10.225.10">
    <property type="entry name" value="Saposin-like"/>
    <property type="match status" value="1"/>
</dbReference>
<evidence type="ECO:0000256" key="1">
    <source>
        <dbReference type="ARBA" id="ARBA00023157"/>
    </source>
</evidence>
<reference evidence="4" key="1">
    <citation type="journal article" date="2013" name="Genetics">
        <title>The draft genome and transcriptome of Panagrellus redivivus are shaped by the harsh demands of a free-living lifestyle.</title>
        <authorList>
            <person name="Srinivasan J."/>
            <person name="Dillman A.R."/>
            <person name="Macchietto M.G."/>
            <person name="Heikkinen L."/>
            <person name="Lakso M."/>
            <person name="Fracchia K.M."/>
            <person name="Antoshechkin I."/>
            <person name="Mortazavi A."/>
            <person name="Wong G."/>
            <person name="Sternberg P.W."/>
        </authorList>
    </citation>
    <scope>NUCLEOTIDE SEQUENCE [LARGE SCALE GENOMIC DNA]</scope>
    <source>
        <strain evidence="4">MT8872</strain>
    </source>
</reference>
<accession>A0A7E5A1T6</accession>
<organism evidence="4 5">
    <name type="scientific">Panagrellus redivivus</name>
    <name type="common">Microworm</name>
    <dbReference type="NCBI Taxonomy" id="6233"/>
    <lineage>
        <taxon>Eukaryota</taxon>
        <taxon>Metazoa</taxon>
        <taxon>Ecdysozoa</taxon>
        <taxon>Nematoda</taxon>
        <taxon>Chromadorea</taxon>
        <taxon>Rhabditida</taxon>
        <taxon>Tylenchina</taxon>
        <taxon>Panagrolaimomorpha</taxon>
        <taxon>Panagrolaimoidea</taxon>
        <taxon>Panagrolaimidae</taxon>
        <taxon>Panagrellus</taxon>
    </lineage>
</organism>
<sequence length="103" mass="11253">MARYHNLVVLLCFALLITQSQSTPVSKKLISCHDCLYVVRQLELVVKTGGLAAIEPEIEIACLAADVADPLCVFSFMAVFALLENLLSQGLPPRQICEAITFC</sequence>
<dbReference type="InterPro" id="IPR011001">
    <property type="entry name" value="Saposin-like"/>
</dbReference>
<dbReference type="SMART" id="SM00741">
    <property type="entry name" value="SapB"/>
    <property type="match status" value="1"/>
</dbReference>
<dbReference type="SUPFAM" id="SSF47862">
    <property type="entry name" value="Saposin"/>
    <property type="match status" value="1"/>
</dbReference>